<gene>
    <name evidence="2" type="ORF">B0I33_10234</name>
</gene>
<dbReference type="RefSeq" id="WP_106177067.1">
    <property type="nucleotide sequence ID" value="NZ_PVNH01000002.1"/>
</dbReference>
<proteinExistence type="predicted"/>
<organism evidence="2 3">
    <name type="scientific">Prauserella shujinwangii</name>
    <dbReference type="NCBI Taxonomy" id="1453103"/>
    <lineage>
        <taxon>Bacteria</taxon>
        <taxon>Bacillati</taxon>
        <taxon>Actinomycetota</taxon>
        <taxon>Actinomycetes</taxon>
        <taxon>Pseudonocardiales</taxon>
        <taxon>Pseudonocardiaceae</taxon>
        <taxon>Prauserella</taxon>
    </lineage>
</organism>
<dbReference type="PANTHER" id="PTHR33164:SF43">
    <property type="entry name" value="HTH-TYPE TRANSCRIPTIONAL REPRESSOR YETL"/>
    <property type="match status" value="1"/>
</dbReference>
<evidence type="ECO:0000313" key="2">
    <source>
        <dbReference type="EMBL" id="PRX49921.1"/>
    </source>
</evidence>
<dbReference type="PANTHER" id="PTHR33164">
    <property type="entry name" value="TRANSCRIPTIONAL REGULATOR, MARR FAMILY"/>
    <property type="match status" value="1"/>
</dbReference>
<dbReference type="AlphaFoldDB" id="A0A2T0M011"/>
<dbReference type="Pfam" id="PF12802">
    <property type="entry name" value="MarR_2"/>
    <property type="match status" value="1"/>
</dbReference>
<dbReference type="InterPro" id="IPR036388">
    <property type="entry name" value="WH-like_DNA-bd_sf"/>
</dbReference>
<dbReference type="GO" id="GO:0006950">
    <property type="term" value="P:response to stress"/>
    <property type="evidence" value="ECO:0007669"/>
    <property type="project" value="TreeGrafter"/>
</dbReference>
<dbReference type="Proteomes" id="UP000238362">
    <property type="component" value="Unassembled WGS sequence"/>
</dbReference>
<dbReference type="SMART" id="SM00347">
    <property type="entry name" value="HTH_MARR"/>
    <property type="match status" value="1"/>
</dbReference>
<comment type="caution">
    <text evidence="2">The sequence shown here is derived from an EMBL/GenBank/DDBJ whole genome shotgun (WGS) entry which is preliminary data.</text>
</comment>
<keyword evidence="2" id="KW-0238">DNA-binding</keyword>
<dbReference type="InterPro" id="IPR039422">
    <property type="entry name" value="MarR/SlyA-like"/>
</dbReference>
<evidence type="ECO:0000313" key="3">
    <source>
        <dbReference type="Proteomes" id="UP000238362"/>
    </source>
</evidence>
<accession>A0A2T0M011</accession>
<feature type="domain" description="HTH marR-type" evidence="1">
    <location>
        <begin position="7"/>
        <end position="142"/>
    </location>
</feature>
<dbReference type="PROSITE" id="PS50995">
    <property type="entry name" value="HTH_MARR_2"/>
    <property type="match status" value="1"/>
</dbReference>
<dbReference type="EMBL" id="PVNH01000002">
    <property type="protein sequence ID" value="PRX49921.1"/>
    <property type="molecule type" value="Genomic_DNA"/>
</dbReference>
<dbReference type="InterPro" id="IPR036390">
    <property type="entry name" value="WH_DNA-bd_sf"/>
</dbReference>
<dbReference type="OrthoDB" id="3830756at2"/>
<dbReference type="SUPFAM" id="SSF46785">
    <property type="entry name" value="Winged helix' DNA-binding domain"/>
    <property type="match status" value="1"/>
</dbReference>
<sequence>MTISNSDSAPAAALARLSEPLIELCTASAATVLPRISPRQLHVLLTVLAEEPITLGTLGRRLGASPSATSRRCDRLQAAGLLTRTGGPADRRTVFVGVTAEGRLLLHRIREKRHRDLRRVLDRMDDDRQHALLRGLLAFSAAAVAPSGAGGEKPA</sequence>
<dbReference type="InterPro" id="IPR000835">
    <property type="entry name" value="HTH_MarR-typ"/>
</dbReference>
<dbReference type="GO" id="GO:0003700">
    <property type="term" value="F:DNA-binding transcription factor activity"/>
    <property type="evidence" value="ECO:0007669"/>
    <property type="project" value="InterPro"/>
</dbReference>
<evidence type="ECO:0000259" key="1">
    <source>
        <dbReference type="PROSITE" id="PS50995"/>
    </source>
</evidence>
<keyword evidence="3" id="KW-1185">Reference proteome</keyword>
<dbReference type="Gene3D" id="1.10.10.10">
    <property type="entry name" value="Winged helix-like DNA-binding domain superfamily/Winged helix DNA-binding domain"/>
    <property type="match status" value="1"/>
</dbReference>
<dbReference type="GO" id="GO:0003677">
    <property type="term" value="F:DNA binding"/>
    <property type="evidence" value="ECO:0007669"/>
    <property type="project" value="UniProtKB-KW"/>
</dbReference>
<protein>
    <submittedName>
        <fullName evidence="2">DNA-binding MarR family transcriptional regulator</fullName>
    </submittedName>
</protein>
<reference evidence="2 3" key="1">
    <citation type="submission" date="2018-03" db="EMBL/GenBank/DDBJ databases">
        <title>Genomic Encyclopedia of Type Strains, Phase III (KMG-III): the genomes of soil and plant-associated and newly described type strains.</title>
        <authorList>
            <person name="Whitman W."/>
        </authorList>
    </citation>
    <scope>NUCLEOTIDE SEQUENCE [LARGE SCALE GENOMIC DNA]</scope>
    <source>
        <strain evidence="2 3">CGMCC 4.7125</strain>
    </source>
</reference>
<name>A0A2T0M011_9PSEU</name>